<evidence type="ECO:0000256" key="1">
    <source>
        <dbReference type="ARBA" id="ARBA00022679"/>
    </source>
</evidence>
<dbReference type="InterPro" id="IPR029063">
    <property type="entry name" value="SAM-dependent_MTases_sf"/>
</dbReference>
<evidence type="ECO:0000259" key="2">
    <source>
        <dbReference type="Pfam" id="PF08241"/>
    </source>
</evidence>
<dbReference type="Gene3D" id="3.40.50.150">
    <property type="entry name" value="Vaccinia Virus protein VP39"/>
    <property type="match status" value="1"/>
</dbReference>
<keyword evidence="1 3" id="KW-0808">Transferase</keyword>
<dbReference type="GO" id="GO:0032259">
    <property type="term" value="P:methylation"/>
    <property type="evidence" value="ECO:0007669"/>
    <property type="project" value="UniProtKB-KW"/>
</dbReference>
<name>A0A081C9J1_VECG1</name>
<evidence type="ECO:0000313" key="4">
    <source>
        <dbReference type="Proteomes" id="UP000030661"/>
    </source>
</evidence>
<dbReference type="EMBL" id="DF820477">
    <property type="protein sequence ID" value="GAK61246.1"/>
    <property type="molecule type" value="Genomic_DNA"/>
</dbReference>
<feature type="domain" description="Methyltransferase type 11" evidence="2">
    <location>
        <begin position="44"/>
        <end position="137"/>
    </location>
</feature>
<evidence type="ECO:0000313" key="3">
    <source>
        <dbReference type="EMBL" id="GAK61246.1"/>
    </source>
</evidence>
<dbReference type="CDD" id="cd02440">
    <property type="entry name" value="AdoMet_MTases"/>
    <property type="match status" value="1"/>
</dbReference>
<sequence length="210" mass="23621">MNSQQYFDEVANQWDTMRQGFFPEHVREKALAVAEVQAGRQAADIGAGSGFMTEGLIQQGLHVTAIDQSEAMLTIMQQKFQHTQHVEYRQGTAERLPLEDQSMDYVFANMYLHHVESPAEAIAEMTRILKPGGKLVITDLDEHHFEFLRTEQYDRWLGFKREDISRWFEAAGLKHVSVDCVGDNCCAQSNCGCEAAAVSIFVASGERNGC</sequence>
<dbReference type="InterPro" id="IPR013216">
    <property type="entry name" value="Methyltransf_11"/>
</dbReference>
<dbReference type="Pfam" id="PF08241">
    <property type="entry name" value="Methyltransf_11"/>
    <property type="match status" value="1"/>
</dbReference>
<dbReference type="PANTHER" id="PTHR43861">
    <property type="entry name" value="TRANS-ACONITATE 2-METHYLTRANSFERASE-RELATED"/>
    <property type="match status" value="1"/>
</dbReference>
<dbReference type="HOGENOM" id="CLU_037990_1_2_0"/>
<dbReference type="GO" id="GO:0008757">
    <property type="term" value="F:S-adenosylmethionine-dependent methyltransferase activity"/>
    <property type="evidence" value="ECO:0007669"/>
    <property type="project" value="InterPro"/>
</dbReference>
<dbReference type="AlphaFoldDB" id="A0A081C9J1"/>
<keyword evidence="3" id="KW-0489">Methyltransferase</keyword>
<organism evidence="3">
    <name type="scientific">Vecturithrix granuli</name>
    <dbReference type="NCBI Taxonomy" id="1499967"/>
    <lineage>
        <taxon>Bacteria</taxon>
        <taxon>Candidatus Moduliflexota</taxon>
        <taxon>Candidatus Vecturitrichia</taxon>
        <taxon>Candidatus Vecturitrichales</taxon>
        <taxon>Candidatus Vecturitrichaceae</taxon>
        <taxon>Candidatus Vecturithrix</taxon>
    </lineage>
</organism>
<reference evidence="3" key="1">
    <citation type="journal article" date="2015" name="PeerJ">
        <title>First genomic representation of candidate bacterial phylum KSB3 points to enhanced environmental sensing as a trigger of wastewater bulking.</title>
        <authorList>
            <person name="Sekiguchi Y."/>
            <person name="Ohashi A."/>
            <person name="Parks D.H."/>
            <person name="Yamauchi T."/>
            <person name="Tyson G.W."/>
            <person name="Hugenholtz P."/>
        </authorList>
    </citation>
    <scope>NUCLEOTIDE SEQUENCE [LARGE SCALE GENOMIC DNA]</scope>
</reference>
<keyword evidence="4" id="KW-1185">Reference proteome</keyword>
<accession>A0A081C9J1</accession>
<dbReference type="SUPFAM" id="SSF53335">
    <property type="entry name" value="S-adenosyl-L-methionine-dependent methyltransferases"/>
    <property type="match status" value="1"/>
</dbReference>
<protein>
    <submittedName>
        <fullName evidence="3">Methyltransferase type 11</fullName>
    </submittedName>
</protein>
<dbReference type="Proteomes" id="UP000030661">
    <property type="component" value="Unassembled WGS sequence"/>
</dbReference>
<proteinExistence type="predicted"/>
<gene>
    <name evidence="3" type="ORF">U27_01145</name>
</gene>
<dbReference type="PANTHER" id="PTHR43861:SF3">
    <property type="entry name" value="PUTATIVE (AFU_ORTHOLOGUE AFUA_2G14390)-RELATED"/>
    <property type="match status" value="1"/>
</dbReference>
<dbReference type="eggNOG" id="COG2226">
    <property type="taxonomic scope" value="Bacteria"/>
</dbReference>
<dbReference type="STRING" id="1499967.U27_01145"/>